<evidence type="ECO:0000313" key="2">
    <source>
        <dbReference type="Proteomes" id="UP001140091"/>
    </source>
</evidence>
<organism evidence="1 2">
    <name type="scientific">Candolleomyces eurysporus</name>
    <dbReference type="NCBI Taxonomy" id="2828524"/>
    <lineage>
        <taxon>Eukaryota</taxon>
        <taxon>Fungi</taxon>
        <taxon>Dikarya</taxon>
        <taxon>Basidiomycota</taxon>
        <taxon>Agaricomycotina</taxon>
        <taxon>Agaricomycetes</taxon>
        <taxon>Agaricomycetidae</taxon>
        <taxon>Agaricales</taxon>
        <taxon>Agaricineae</taxon>
        <taxon>Psathyrellaceae</taxon>
        <taxon>Candolleomyces</taxon>
    </lineage>
</organism>
<accession>A0A9W8JHW6</accession>
<dbReference type="Proteomes" id="UP001140091">
    <property type="component" value="Unassembled WGS sequence"/>
</dbReference>
<name>A0A9W8JHW6_9AGAR</name>
<protein>
    <submittedName>
        <fullName evidence="1">Uncharacterized protein</fullName>
    </submittedName>
</protein>
<sequence>MPRIPLHWNQKHYLVCGNPVERLSLAFNIHEVRRGDIKELNRGITVVIIAMAQVDVDADRSQQRPLVHSLVLAPNNALRHLGMHRKSIERAIHHPWTKMDICAGFNERLLTIQLDRTAPIGRQGLAEEIHILPSKNIILGPFALKAIGKACAPFASVVTMPSGHTWRPPVYDSNGKRVTGHYPLHYDVPVAPDKAREKGLVLSETSFDLVPISNGDTHQPSHHIHFESAIAAHRPSQSDSPMEELQLKGDFNFKAKGASTSSLLRCSAKRMLPKPPTISITSVT</sequence>
<dbReference type="EMBL" id="JANBPK010000810">
    <property type="protein sequence ID" value="KAJ2931150.1"/>
    <property type="molecule type" value="Genomic_DNA"/>
</dbReference>
<comment type="caution">
    <text evidence="1">The sequence shown here is derived from an EMBL/GenBank/DDBJ whole genome shotgun (WGS) entry which is preliminary data.</text>
</comment>
<evidence type="ECO:0000313" key="1">
    <source>
        <dbReference type="EMBL" id="KAJ2931150.1"/>
    </source>
</evidence>
<gene>
    <name evidence="1" type="ORF">H1R20_g5941</name>
</gene>
<proteinExistence type="predicted"/>
<dbReference type="OrthoDB" id="10346826at2759"/>
<dbReference type="AlphaFoldDB" id="A0A9W8JHW6"/>
<keyword evidence="2" id="KW-1185">Reference proteome</keyword>
<reference evidence="1" key="1">
    <citation type="submission" date="2022-06" db="EMBL/GenBank/DDBJ databases">
        <title>Genome Sequence of Candolleomyces eurysporus.</title>
        <authorList>
            <person name="Buettner E."/>
        </authorList>
    </citation>
    <scope>NUCLEOTIDE SEQUENCE</scope>
    <source>
        <strain evidence="1">VTCC 930004</strain>
    </source>
</reference>
<feature type="non-terminal residue" evidence="1">
    <location>
        <position position="284"/>
    </location>
</feature>